<name>A0A183G3T0_HELPZ</name>
<reference evidence="3" key="1">
    <citation type="submission" date="2019-09" db="UniProtKB">
        <authorList>
            <consortium name="WormBaseParasite"/>
        </authorList>
    </citation>
    <scope>IDENTIFICATION</scope>
</reference>
<accession>A0A183G3T0</accession>
<protein>
    <submittedName>
        <fullName evidence="3">GcrA cell cycle regulator</fullName>
    </submittedName>
</protein>
<keyword evidence="2" id="KW-1185">Reference proteome</keyword>
<evidence type="ECO:0000313" key="3">
    <source>
        <dbReference type="WBParaSite" id="HPBE_0001609301-mRNA-1"/>
    </source>
</evidence>
<sequence length="154" mass="15482">LEQRTPRATQWYDLVLKRFFETPAAEQDFNPSGRANKGQNCTCRIKAILASPVYSLGFGGCGGCIPLCLPPLPTLPPLALPSLGGCCCPAAPAPPPPPPPPATGCGPPACAPAAPPPPPPPAPPAAYVQPPPAPSYVAPVPPPPAAGSYAVAGK</sequence>
<dbReference type="AlphaFoldDB" id="A0A183G3T0"/>
<dbReference type="WBParaSite" id="HPBE_0001609301-mRNA-1">
    <property type="protein sequence ID" value="HPBE_0001609301-mRNA-1"/>
    <property type="gene ID" value="HPBE_0001609301"/>
</dbReference>
<feature type="compositionally biased region" description="Pro residues" evidence="1">
    <location>
        <begin position="109"/>
        <end position="128"/>
    </location>
</feature>
<dbReference type="Proteomes" id="UP000050761">
    <property type="component" value="Unassembled WGS sequence"/>
</dbReference>
<feature type="region of interest" description="Disordered" evidence="1">
    <location>
        <begin position="98"/>
        <end position="128"/>
    </location>
</feature>
<proteinExistence type="predicted"/>
<evidence type="ECO:0000313" key="2">
    <source>
        <dbReference type="Proteomes" id="UP000050761"/>
    </source>
</evidence>
<organism evidence="2 3">
    <name type="scientific">Heligmosomoides polygyrus</name>
    <name type="common">Parasitic roundworm</name>
    <dbReference type="NCBI Taxonomy" id="6339"/>
    <lineage>
        <taxon>Eukaryota</taxon>
        <taxon>Metazoa</taxon>
        <taxon>Ecdysozoa</taxon>
        <taxon>Nematoda</taxon>
        <taxon>Chromadorea</taxon>
        <taxon>Rhabditida</taxon>
        <taxon>Rhabditina</taxon>
        <taxon>Rhabditomorpha</taxon>
        <taxon>Strongyloidea</taxon>
        <taxon>Heligmosomidae</taxon>
        <taxon>Heligmosomoides</taxon>
    </lineage>
</organism>
<evidence type="ECO:0000256" key="1">
    <source>
        <dbReference type="SAM" id="MobiDB-lite"/>
    </source>
</evidence>